<dbReference type="SUPFAM" id="SSF48371">
    <property type="entry name" value="ARM repeat"/>
    <property type="match status" value="1"/>
</dbReference>
<dbReference type="WBParaSite" id="PDA_v2.g20220.t1">
    <property type="protein sequence ID" value="PDA_v2.g20220.t1"/>
    <property type="gene ID" value="PDA_v2.g20220"/>
</dbReference>
<keyword evidence="3" id="KW-1185">Reference proteome</keyword>
<dbReference type="InterPro" id="IPR019451">
    <property type="entry name" value="Rtp1_C1"/>
</dbReference>
<feature type="domain" description="RNA polymerase II assembly factor Rtp1 C-terminal" evidence="2">
    <location>
        <begin position="203"/>
        <end position="320"/>
    </location>
</feature>
<dbReference type="GO" id="GO:0009306">
    <property type="term" value="P:protein secretion"/>
    <property type="evidence" value="ECO:0007669"/>
    <property type="project" value="TreeGrafter"/>
</dbReference>
<protein>
    <submittedName>
        <fullName evidence="4">RNA polymerase II assembly factor Rtp1 C-terminal domain-containing protein</fullName>
    </submittedName>
</protein>
<evidence type="ECO:0000259" key="2">
    <source>
        <dbReference type="Pfam" id="PF10363"/>
    </source>
</evidence>
<proteinExistence type="inferred from homology"/>
<dbReference type="InterPro" id="IPR039600">
    <property type="entry name" value="TANGO6/Rtp1"/>
</dbReference>
<organism evidence="3 4">
    <name type="scientific">Panagrolaimus davidi</name>
    <dbReference type="NCBI Taxonomy" id="227884"/>
    <lineage>
        <taxon>Eukaryota</taxon>
        <taxon>Metazoa</taxon>
        <taxon>Ecdysozoa</taxon>
        <taxon>Nematoda</taxon>
        <taxon>Chromadorea</taxon>
        <taxon>Rhabditida</taxon>
        <taxon>Tylenchina</taxon>
        <taxon>Panagrolaimomorpha</taxon>
        <taxon>Panagrolaimoidea</taxon>
        <taxon>Panagrolaimidae</taxon>
        <taxon>Panagrolaimus</taxon>
    </lineage>
</organism>
<comment type="similarity">
    <text evidence="1">Belongs to the Tango6 family.</text>
</comment>
<name>A0A914PZB6_9BILA</name>
<dbReference type="Proteomes" id="UP000887578">
    <property type="component" value="Unplaced"/>
</dbReference>
<dbReference type="AlphaFoldDB" id="A0A914PZB6"/>
<dbReference type="PANTHER" id="PTHR20959:SF1">
    <property type="entry name" value="TRANSPORT AND GOLGI ORGANIZATION PROTEIN 6 HOMOLOG"/>
    <property type="match status" value="1"/>
</dbReference>
<dbReference type="PANTHER" id="PTHR20959">
    <property type="entry name" value="TRANSPORT AND GOLGI ORGANIZATION PROTEIN 6 FAMILY MEMBER"/>
    <property type="match status" value="1"/>
</dbReference>
<evidence type="ECO:0000256" key="1">
    <source>
        <dbReference type="ARBA" id="ARBA00005724"/>
    </source>
</evidence>
<evidence type="ECO:0000313" key="4">
    <source>
        <dbReference type="WBParaSite" id="PDA_v2.g20220.t1"/>
    </source>
</evidence>
<reference evidence="4" key="1">
    <citation type="submission" date="2022-11" db="UniProtKB">
        <authorList>
            <consortium name="WormBaseParasite"/>
        </authorList>
    </citation>
    <scope>IDENTIFICATION</scope>
</reference>
<dbReference type="Pfam" id="PF10363">
    <property type="entry name" value="RTP1_C1"/>
    <property type="match status" value="1"/>
</dbReference>
<accession>A0A914PZB6</accession>
<dbReference type="InterPro" id="IPR016024">
    <property type="entry name" value="ARM-type_fold"/>
</dbReference>
<evidence type="ECO:0000313" key="3">
    <source>
        <dbReference type="Proteomes" id="UP000887578"/>
    </source>
</evidence>
<sequence>MSDCLNAWIKNDNVIPLDEDSLRFVPELERLVAEHSMKLKAVYILCSVVEILTSIETDVFPSDVLPDMIGIAMKIFVAANHRLSSVINVEVLEELNNELKTIEAQTTSLAVGLLSAVLANAMNDDALKFHLQEIGKEMNKFCEIYQNVSDASFIDLYKSTYESSAQLLELFSNDLNFDVSATISNDLKSMSSKSNKHNMTKIQEWEISLGNDEEAVKGGVLIKISQALRRKDKNVFSNMDDFEWIWKTALENAVHTDSYVFLASVNVLAELSYWQSDAFLPRLVECFTNWDDSSLSKDVSIMWKCKMGEALAKVFKQIGNFSVIYFDQFSNSLLHLTKSGDELIRSSALSSFADLIIACRGLKYDAMIQEVIFLIFKINNSTKPFLVAITCISIFER</sequence>